<accession>A0A0V0YWC6</accession>
<protein>
    <submittedName>
        <fullName evidence="1">Uncharacterized protein</fullName>
    </submittedName>
</protein>
<proteinExistence type="predicted"/>
<name>A0A0V0YWC6_TRIBR</name>
<gene>
    <name evidence="1" type="ORF">T03_13418</name>
</gene>
<evidence type="ECO:0000313" key="1">
    <source>
        <dbReference type="EMBL" id="KRY04428.1"/>
    </source>
</evidence>
<comment type="caution">
    <text evidence="1">The sequence shown here is derived from an EMBL/GenBank/DDBJ whole genome shotgun (WGS) entry which is preliminary data.</text>
</comment>
<dbReference type="Proteomes" id="UP000054653">
    <property type="component" value="Unassembled WGS sequence"/>
</dbReference>
<keyword evidence="2" id="KW-1185">Reference proteome</keyword>
<sequence length="66" mass="7741">MSLRSWVDPDAGTVVLSLAWDICKPRRHGQNFHCLIHFPLRMIALGCLRVYEFRQVTSRKFCVHLD</sequence>
<evidence type="ECO:0000313" key="2">
    <source>
        <dbReference type="Proteomes" id="UP000054653"/>
    </source>
</evidence>
<dbReference type="OrthoDB" id="10609121at2759"/>
<reference evidence="1 2" key="1">
    <citation type="submission" date="2015-01" db="EMBL/GenBank/DDBJ databases">
        <title>Evolution of Trichinella species and genotypes.</title>
        <authorList>
            <person name="Korhonen P.K."/>
            <person name="Edoardo P."/>
            <person name="Giuseppe L.R."/>
            <person name="Gasser R.B."/>
        </authorList>
    </citation>
    <scope>NUCLEOTIDE SEQUENCE [LARGE SCALE GENOMIC DNA]</scope>
    <source>
        <strain evidence="1">ISS120</strain>
    </source>
</reference>
<dbReference type="EMBL" id="JYDI01005667">
    <property type="protein sequence ID" value="KRY04428.1"/>
    <property type="molecule type" value="Genomic_DNA"/>
</dbReference>
<organism evidence="1 2">
    <name type="scientific">Trichinella britovi</name>
    <name type="common">Parasitic roundworm</name>
    <dbReference type="NCBI Taxonomy" id="45882"/>
    <lineage>
        <taxon>Eukaryota</taxon>
        <taxon>Metazoa</taxon>
        <taxon>Ecdysozoa</taxon>
        <taxon>Nematoda</taxon>
        <taxon>Enoplea</taxon>
        <taxon>Dorylaimia</taxon>
        <taxon>Trichinellida</taxon>
        <taxon>Trichinellidae</taxon>
        <taxon>Trichinella</taxon>
    </lineage>
</organism>
<dbReference type="AlphaFoldDB" id="A0A0V0YWC6"/>